<organism evidence="3 4">
    <name type="scientific">Nocardioides guangzhouensis</name>
    <dbReference type="NCBI Taxonomy" id="2497878"/>
    <lineage>
        <taxon>Bacteria</taxon>
        <taxon>Bacillati</taxon>
        <taxon>Actinomycetota</taxon>
        <taxon>Actinomycetes</taxon>
        <taxon>Propionibacteriales</taxon>
        <taxon>Nocardioidaceae</taxon>
        <taxon>Nocardioides</taxon>
    </lineage>
</organism>
<keyword evidence="2" id="KW-1133">Transmembrane helix</keyword>
<gene>
    <name evidence="3" type="ORF">EKO23_19530</name>
</gene>
<evidence type="ECO:0000313" key="3">
    <source>
        <dbReference type="EMBL" id="RYP83257.1"/>
    </source>
</evidence>
<feature type="transmembrane region" description="Helical" evidence="2">
    <location>
        <begin position="71"/>
        <end position="92"/>
    </location>
</feature>
<dbReference type="Proteomes" id="UP000295198">
    <property type="component" value="Unassembled WGS sequence"/>
</dbReference>
<feature type="transmembrane region" description="Helical" evidence="2">
    <location>
        <begin position="186"/>
        <end position="211"/>
    </location>
</feature>
<feature type="transmembrane region" description="Helical" evidence="2">
    <location>
        <begin position="39"/>
        <end position="59"/>
    </location>
</feature>
<keyword evidence="2" id="KW-0812">Transmembrane</keyword>
<protein>
    <submittedName>
        <fullName evidence="3">Uncharacterized protein</fullName>
    </submittedName>
</protein>
<accession>A0A4Q4Z639</accession>
<evidence type="ECO:0000313" key="4">
    <source>
        <dbReference type="Proteomes" id="UP000295198"/>
    </source>
</evidence>
<comment type="caution">
    <text evidence="3">The sequence shown here is derived from an EMBL/GenBank/DDBJ whole genome shotgun (WGS) entry which is preliminary data.</text>
</comment>
<dbReference type="EMBL" id="SDKM01000035">
    <property type="protein sequence ID" value="RYP83257.1"/>
    <property type="molecule type" value="Genomic_DNA"/>
</dbReference>
<feature type="transmembrane region" description="Helical" evidence="2">
    <location>
        <begin position="223"/>
        <end position="241"/>
    </location>
</feature>
<proteinExistence type="predicted"/>
<feature type="transmembrane region" description="Helical" evidence="2">
    <location>
        <begin position="113"/>
        <end position="131"/>
    </location>
</feature>
<dbReference type="RefSeq" id="WP_134719822.1">
    <property type="nucleotide sequence ID" value="NZ_SDKM01000035.1"/>
</dbReference>
<dbReference type="AlphaFoldDB" id="A0A4Q4Z639"/>
<evidence type="ECO:0000256" key="2">
    <source>
        <dbReference type="SAM" id="Phobius"/>
    </source>
</evidence>
<evidence type="ECO:0000256" key="1">
    <source>
        <dbReference type="SAM" id="MobiDB-lite"/>
    </source>
</evidence>
<feature type="region of interest" description="Disordered" evidence="1">
    <location>
        <begin position="1"/>
        <end position="29"/>
    </location>
</feature>
<name>A0A4Q4Z639_9ACTN</name>
<keyword evidence="4" id="KW-1185">Reference proteome</keyword>
<sequence>MSRDRETGGRAVGRLPQVHARGGRPQANRTVARHRDTRWSLAVVAGFAMAAGALWLWAFADQHRSLDDTPFVVWGILAVSLGAASGLVFILGRRSWDAISTIQPISWQPLRRRTALAAVVASTATALVFAIDPSIGTLRGVGLTILAIIGSAPALTGMLGIRAALISSQSDALPEQVRAYLELRALSSQLLSALGSLVALTTFALGASMLAHGGWQGLQSVQVLLVYGGFGSTLVAMGYQIPRTSLRQQGRALVNALAPLTAPEANVLRQELEQRDQVERQLGLQSDLLSELQTGIIILSPLLAAATATLLRGG</sequence>
<reference evidence="3 4" key="1">
    <citation type="submission" date="2019-01" db="EMBL/GenBank/DDBJ databases">
        <title>Nocardioides guangzhouensis sp. nov., an actinobacterium isolated from soil.</title>
        <authorList>
            <person name="Fu Y."/>
            <person name="Cai Y."/>
            <person name="Lin Z."/>
            <person name="Chen P."/>
        </authorList>
    </citation>
    <scope>NUCLEOTIDE SEQUENCE [LARGE SCALE GENOMIC DNA]</scope>
    <source>
        <strain evidence="3 4">130</strain>
    </source>
</reference>
<keyword evidence="2" id="KW-0472">Membrane</keyword>
<feature type="transmembrane region" description="Helical" evidence="2">
    <location>
        <begin position="143"/>
        <end position="165"/>
    </location>
</feature>